<dbReference type="GO" id="GO:0051920">
    <property type="term" value="F:peroxiredoxin activity"/>
    <property type="evidence" value="ECO:0007669"/>
    <property type="project" value="InterPro"/>
</dbReference>
<dbReference type="STRING" id="234267.Acid_2810"/>
<protein>
    <submittedName>
        <fullName evidence="2">Alkylhydroperoxidase like protein, AhpD family</fullName>
    </submittedName>
</protein>
<dbReference type="Gene3D" id="1.20.1290.10">
    <property type="entry name" value="AhpD-like"/>
    <property type="match status" value="1"/>
</dbReference>
<dbReference type="EMBL" id="CP000473">
    <property type="protein sequence ID" value="ABJ83796.1"/>
    <property type="molecule type" value="Genomic_DNA"/>
</dbReference>
<dbReference type="SUPFAM" id="SSF69118">
    <property type="entry name" value="AhpD-like"/>
    <property type="match status" value="1"/>
</dbReference>
<gene>
    <name evidence="2" type="ordered locus">Acid_2810</name>
</gene>
<dbReference type="InterPro" id="IPR003779">
    <property type="entry name" value="CMD-like"/>
</dbReference>
<dbReference type="FunCoup" id="Q023P4">
    <property type="interactions" value="42"/>
</dbReference>
<accession>Q023P4</accession>
<dbReference type="PANTHER" id="PTHR34846:SF10">
    <property type="entry name" value="CYTOPLASMIC PROTEIN"/>
    <property type="match status" value="1"/>
</dbReference>
<evidence type="ECO:0000259" key="1">
    <source>
        <dbReference type="Pfam" id="PF02627"/>
    </source>
</evidence>
<dbReference type="eggNOG" id="COG2128">
    <property type="taxonomic scope" value="Bacteria"/>
</dbReference>
<dbReference type="KEGG" id="sus:Acid_2810"/>
<sequence length="168" mass="18477">MATAINRVDPAENEFLASLEAKSKQANSFLRAMANRPEALKSFVPFYGAIVGPGSVERRIKSMMYLAASFANQCAFCIASNLPGARKSGLTEAEIQALQNGQDESFSEAERAAIRYARELTRSAQPGDTREQMFLHFTHEQIVEITLVIAMANFTNRFNNGLAILPEA</sequence>
<keyword evidence="2" id="KW-0560">Oxidoreductase</keyword>
<evidence type="ECO:0000313" key="2">
    <source>
        <dbReference type="EMBL" id="ABJ83796.1"/>
    </source>
</evidence>
<proteinExistence type="predicted"/>
<dbReference type="InParanoid" id="Q023P4"/>
<dbReference type="PANTHER" id="PTHR34846">
    <property type="entry name" value="4-CARBOXYMUCONOLACTONE DECARBOXYLASE FAMILY PROTEIN (AFU_ORTHOLOGUE AFUA_6G11590)"/>
    <property type="match status" value="1"/>
</dbReference>
<dbReference type="OrthoDB" id="9806086at2"/>
<reference evidence="2" key="1">
    <citation type="submission" date="2006-10" db="EMBL/GenBank/DDBJ databases">
        <title>Complete sequence of Solibacter usitatus Ellin6076.</title>
        <authorList>
            <consortium name="US DOE Joint Genome Institute"/>
            <person name="Copeland A."/>
            <person name="Lucas S."/>
            <person name="Lapidus A."/>
            <person name="Barry K."/>
            <person name="Detter J.C."/>
            <person name="Glavina del Rio T."/>
            <person name="Hammon N."/>
            <person name="Israni S."/>
            <person name="Dalin E."/>
            <person name="Tice H."/>
            <person name="Pitluck S."/>
            <person name="Thompson L.S."/>
            <person name="Brettin T."/>
            <person name="Bruce D."/>
            <person name="Han C."/>
            <person name="Tapia R."/>
            <person name="Gilna P."/>
            <person name="Schmutz J."/>
            <person name="Larimer F."/>
            <person name="Land M."/>
            <person name="Hauser L."/>
            <person name="Kyrpides N."/>
            <person name="Mikhailova N."/>
            <person name="Janssen P.H."/>
            <person name="Kuske C.R."/>
            <person name="Richardson P."/>
        </authorList>
    </citation>
    <scope>NUCLEOTIDE SEQUENCE</scope>
    <source>
        <strain evidence="2">Ellin6076</strain>
    </source>
</reference>
<keyword evidence="2" id="KW-0575">Peroxidase</keyword>
<feature type="domain" description="Carboxymuconolactone decarboxylase-like" evidence="1">
    <location>
        <begin position="37"/>
        <end position="119"/>
    </location>
</feature>
<dbReference type="HOGENOM" id="CLU_082760_7_0_0"/>
<name>Q023P4_SOLUE</name>
<dbReference type="InterPro" id="IPR029032">
    <property type="entry name" value="AhpD-like"/>
</dbReference>
<dbReference type="AlphaFoldDB" id="Q023P4"/>
<dbReference type="Pfam" id="PF02627">
    <property type="entry name" value="CMD"/>
    <property type="match status" value="1"/>
</dbReference>
<organism evidence="2">
    <name type="scientific">Solibacter usitatus (strain Ellin6076)</name>
    <dbReference type="NCBI Taxonomy" id="234267"/>
    <lineage>
        <taxon>Bacteria</taxon>
        <taxon>Pseudomonadati</taxon>
        <taxon>Acidobacteriota</taxon>
        <taxon>Terriglobia</taxon>
        <taxon>Bryobacterales</taxon>
        <taxon>Solibacteraceae</taxon>
        <taxon>Candidatus Solibacter</taxon>
    </lineage>
</organism>